<comment type="caution">
    <text evidence="5">The sequence shown here is derived from an EMBL/GenBank/DDBJ whole genome shotgun (WGS) entry which is preliminary data.</text>
</comment>
<dbReference type="PANTHER" id="PTHR30302:SF1">
    <property type="entry name" value="HYDROGENASE 2 MATURATION PROTEASE"/>
    <property type="match status" value="1"/>
</dbReference>
<proteinExistence type="inferred from homology"/>
<reference evidence="5 6" key="1">
    <citation type="submission" date="2019-01" db="EMBL/GenBank/DDBJ databases">
        <title>Nocardioides guangzhouensis sp. nov., an actinobacterium isolated from soil.</title>
        <authorList>
            <person name="Fu Y."/>
            <person name="Cai Y."/>
            <person name="Lin Z."/>
            <person name="Chen P."/>
        </authorList>
    </citation>
    <scope>NUCLEOTIDE SEQUENCE [LARGE SCALE GENOMIC DNA]</scope>
    <source>
        <strain evidence="5 6">NBRC 105384</strain>
    </source>
</reference>
<comment type="similarity">
    <text evidence="1">Belongs to the peptidase A31 family.</text>
</comment>
<dbReference type="EMBL" id="SDPU01000022">
    <property type="protein sequence ID" value="RYU12021.1"/>
    <property type="molecule type" value="Genomic_DNA"/>
</dbReference>
<accession>A0A4Q5J3I3</accession>
<dbReference type="GO" id="GO:0004190">
    <property type="term" value="F:aspartic-type endopeptidase activity"/>
    <property type="evidence" value="ECO:0007669"/>
    <property type="project" value="UniProtKB-KW"/>
</dbReference>
<sequence length="176" mass="18291">MMARLLVACVGNIFLSDDGFGVEVAATLAREPLPPEAKLVDFGIRSVHLVYELLEGYDVLLVVDTVARQEGPPGSLHVIEPDVPERGSAPVDALPEVLLDPHDLSPGGVMELLPTLGGVVGRILVVGCRPAVLDEGIGLSAPVREAVEPAAALVREVVDHELARLHAGARVPGGGG</sequence>
<dbReference type="PRINTS" id="PR00446">
    <property type="entry name" value="HYDRGNUPTAKE"/>
</dbReference>
<dbReference type="OrthoDB" id="3828930at2"/>
<evidence type="ECO:0000256" key="3">
    <source>
        <dbReference type="ARBA" id="ARBA00022750"/>
    </source>
</evidence>
<dbReference type="GO" id="GO:0008047">
    <property type="term" value="F:enzyme activator activity"/>
    <property type="evidence" value="ECO:0007669"/>
    <property type="project" value="InterPro"/>
</dbReference>
<dbReference type="Proteomes" id="UP000291189">
    <property type="component" value="Unassembled WGS sequence"/>
</dbReference>
<keyword evidence="3" id="KW-0064">Aspartyl protease</keyword>
<dbReference type="InterPro" id="IPR023430">
    <property type="entry name" value="Pept_HybD-like_dom_sf"/>
</dbReference>
<dbReference type="PANTHER" id="PTHR30302">
    <property type="entry name" value="HYDROGENASE 1 MATURATION PROTEASE"/>
    <property type="match status" value="1"/>
</dbReference>
<evidence type="ECO:0000256" key="1">
    <source>
        <dbReference type="ARBA" id="ARBA00006814"/>
    </source>
</evidence>
<dbReference type="AlphaFoldDB" id="A0A4Q5J3I3"/>
<keyword evidence="6" id="KW-1185">Reference proteome</keyword>
<dbReference type="InterPro" id="IPR000671">
    <property type="entry name" value="Peptidase_A31"/>
</dbReference>
<keyword evidence="4" id="KW-0378">Hydrolase</keyword>
<gene>
    <name evidence="5" type="ORF">ETU37_12265</name>
</gene>
<dbReference type="NCBIfam" id="TIGR00072">
    <property type="entry name" value="hydrog_prot"/>
    <property type="match status" value="1"/>
</dbReference>
<evidence type="ECO:0000313" key="6">
    <source>
        <dbReference type="Proteomes" id="UP000291189"/>
    </source>
</evidence>
<evidence type="ECO:0000256" key="4">
    <source>
        <dbReference type="ARBA" id="ARBA00022801"/>
    </source>
</evidence>
<evidence type="ECO:0000256" key="2">
    <source>
        <dbReference type="ARBA" id="ARBA00022670"/>
    </source>
</evidence>
<dbReference type="Gene3D" id="3.40.50.1450">
    <property type="entry name" value="HybD-like"/>
    <property type="match status" value="1"/>
</dbReference>
<dbReference type="GO" id="GO:0016485">
    <property type="term" value="P:protein processing"/>
    <property type="evidence" value="ECO:0007669"/>
    <property type="project" value="TreeGrafter"/>
</dbReference>
<evidence type="ECO:0000313" key="5">
    <source>
        <dbReference type="EMBL" id="RYU12021.1"/>
    </source>
</evidence>
<keyword evidence="2 5" id="KW-0645">Protease</keyword>
<name>A0A4Q5J3I3_9ACTN</name>
<dbReference type="Pfam" id="PF01750">
    <property type="entry name" value="HycI"/>
    <property type="match status" value="1"/>
</dbReference>
<dbReference type="SUPFAM" id="SSF53163">
    <property type="entry name" value="HybD-like"/>
    <property type="match status" value="1"/>
</dbReference>
<organism evidence="5 6">
    <name type="scientific">Nocardioides iriomotensis</name>
    <dbReference type="NCBI Taxonomy" id="715784"/>
    <lineage>
        <taxon>Bacteria</taxon>
        <taxon>Bacillati</taxon>
        <taxon>Actinomycetota</taxon>
        <taxon>Actinomycetes</taxon>
        <taxon>Propionibacteriales</taxon>
        <taxon>Nocardioidaceae</taxon>
        <taxon>Nocardioides</taxon>
    </lineage>
</organism>
<protein>
    <submittedName>
        <fullName evidence="5">Hydrogenase maturation protease</fullName>
    </submittedName>
</protein>